<evidence type="ECO:0000313" key="12">
    <source>
        <dbReference type="Proteomes" id="UP001501455"/>
    </source>
</evidence>
<evidence type="ECO:0000256" key="2">
    <source>
        <dbReference type="ARBA" id="ARBA00005988"/>
    </source>
</evidence>
<proteinExistence type="inferred from homology"/>
<evidence type="ECO:0000256" key="1">
    <source>
        <dbReference type="ARBA" id="ARBA00001947"/>
    </source>
</evidence>
<evidence type="ECO:0000256" key="7">
    <source>
        <dbReference type="ARBA" id="ARBA00023049"/>
    </source>
</evidence>
<feature type="signal peptide" evidence="9">
    <location>
        <begin position="1"/>
        <end position="29"/>
    </location>
</feature>
<feature type="active site" description="Proton donor/acceptor" evidence="8">
    <location>
        <position position="394"/>
    </location>
</feature>
<evidence type="ECO:0000256" key="5">
    <source>
        <dbReference type="ARBA" id="ARBA00022801"/>
    </source>
</evidence>
<dbReference type="PROSITE" id="PS00133">
    <property type="entry name" value="CARBOXYPEPT_ZN_2"/>
    <property type="match status" value="1"/>
</dbReference>
<organism evidence="11 12">
    <name type="scientific">Streptomyces prasinosporus</name>
    <dbReference type="NCBI Taxonomy" id="68256"/>
    <lineage>
        <taxon>Bacteria</taxon>
        <taxon>Bacillati</taxon>
        <taxon>Actinomycetota</taxon>
        <taxon>Actinomycetes</taxon>
        <taxon>Kitasatosporales</taxon>
        <taxon>Streptomycetaceae</taxon>
        <taxon>Streptomyces</taxon>
        <taxon>Streptomyces albogriseolus group</taxon>
    </lineage>
</organism>
<dbReference type="PANTHER" id="PTHR11705:SF143">
    <property type="entry name" value="SLL0236 PROTEIN"/>
    <property type="match status" value="1"/>
</dbReference>
<gene>
    <name evidence="11" type="ORF">GCM10019016_027530</name>
</gene>
<feature type="chain" id="PRO_5046970941" evidence="9">
    <location>
        <begin position="30"/>
        <end position="444"/>
    </location>
</feature>
<name>A0ABP6TLN9_9ACTN</name>
<dbReference type="InterPro" id="IPR033810">
    <property type="entry name" value="Carboxypeptidase_T"/>
</dbReference>
<keyword evidence="3" id="KW-0645">Protease</keyword>
<sequence length="444" mass="49126">MRLRTRGRRSAVFAALLALALAAPVSLTATEAGADSADRTASSADDVRRYEIHRHTTPLTRTAIQRSGVTVDEADEETVVVSGRADQIRALRRQGYEVTPLGAAPDRSTAADELRLLDFPSADSRYHNYAEMNAEIDQRLAAYPGIMSKRVIGRSYQGRDIVAVKISDNVATDENEPEVLFTHHQHAREHLTVEMALYLLRELGAGYGTDSRITNAVNGREIWIVPDLNPDGGEYDIASGSYRSWRKNRQPNSGSSYVGTDLNRNWDYRWGCCGGSSGSKSSETYRGSAPESAPEVKVVADFVRSRVVGGVQQIKAGIDFHTYSELVLWPFGYTYSDTTTGMTADDHAAFKTVGQKMAASNGYTPQQSSDLYITDGSIDDYLWGAHRIFGYTFEMYPRSGGGGFYPPDEVIERETSRNRDAVLQLLENADCMYRSIGKEAQYCR</sequence>
<keyword evidence="7" id="KW-0482">Metalloprotease</keyword>
<dbReference type="PROSITE" id="PS00132">
    <property type="entry name" value="CARBOXYPEPT_ZN_1"/>
    <property type="match status" value="1"/>
</dbReference>
<evidence type="ECO:0000256" key="6">
    <source>
        <dbReference type="ARBA" id="ARBA00022833"/>
    </source>
</evidence>
<dbReference type="Proteomes" id="UP001501455">
    <property type="component" value="Unassembled WGS sequence"/>
</dbReference>
<accession>A0ABP6TLN9</accession>
<keyword evidence="4" id="KW-0479">Metal-binding</keyword>
<evidence type="ECO:0000256" key="4">
    <source>
        <dbReference type="ARBA" id="ARBA00022723"/>
    </source>
</evidence>
<keyword evidence="5" id="KW-0378">Hydrolase</keyword>
<comment type="similarity">
    <text evidence="2 8">Belongs to the peptidase M14 family.</text>
</comment>
<evidence type="ECO:0000256" key="8">
    <source>
        <dbReference type="PROSITE-ProRule" id="PRU01379"/>
    </source>
</evidence>
<dbReference type="InterPro" id="IPR057247">
    <property type="entry name" value="CARBOXYPEPT_ZN_2"/>
</dbReference>
<dbReference type="SMART" id="SM00631">
    <property type="entry name" value="Zn_pept"/>
    <property type="match status" value="1"/>
</dbReference>
<dbReference type="EMBL" id="BAAAXF010000019">
    <property type="protein sequence ID" value="GAA3495653.1"/>
    <property type="molecule type" value="Genomic_DNA"/>
</dbReference>
<dbReference type="PROSITE" id="PS52035">
    <property type="entry name" value="PEPTIDASE_M14"/>
    <property type="match status" value="1"/>
</dbReference>
<comment type="cofactor">
    <cofactor evidence="1">
        <name>Zn(2+)</name>
        <dbReference type="ChEBI" id="CHEBI:29105"/>
    </cofactor>
</comment>
<dbReference type="RefSeq" id="WP_345575491.1">
    <property type="nucleotide sequence ID" value="NZ_BAAAXF010000019.1"/>
</dbReference>
<dbReference type="SUPFAM" id="SSF53187">
    <property type="entry name" value="Zn-dependent exopeptidases"/>
    <property type="match status" value="1"/>
</dbReference>
<keyword evidence="6" id="KW-0862">Zinc</keyword>
<keyword evidence="9" id="KW-0732">Signal</keyword>
<dbReference type="Pfam" id="PF00246">
    <property type="entry name" value="Peptidase_M14"/>
    <property type="match status" value="1"/>
</dbReference>
<evidence type="ECO:0000313" key="11">
    <source>
        <dbReference type="EMBL" id="GAA3495653.1"/>
    </source>
</evidence>
<evidence type="ECO:0000256" key="9">
    <source>
        <dbReference type="SAM" id="SignalP"/>
    </source>
</evidence>
<feature type="domain" description="Peptidase M14" evidence="10">
    <location>
        <begin position="125"/>
        <end position="429"/>
    </location>
</feature>
<comment type="caution">
    <text evidence="11">The sequence shown here is derived from an EMBL/GenBank/DDBJ whole genome shotgun (WGS) entry which is preliminary data.</text>
</comment>
<protein>
    <submittedName>
        <fullName evidence="11">M14 family metallopeptidase</fullName>
    </submittedName>
</protein>
<dbReference type="InterPro" id="IPR057246">
    <property type="entry name" value="CARBOXYPEPT_ZN_1"/>
</dbReference>
<keyword evidence="12" id="KW-1185">Reference proteome</keyword>
<evidence type="ECO:0000256" key="3">
    <source>
        <dbReference type="ARBA" id="ARBA00022670"/>
    </source>
</evidence>
<dbReference type="CDD" id="cd03859">
    <property type="entry name" value="M14_CPT"/>
    <property type="match status" value="1"/>
</dbReference>
<evidence type="ECO:0000259" key="10">
    <source>
        <dbReference type="PROSITE" id="PS52035"/>
    </source>
</evidence>
<dbReference type="PRINTS" id="PR00765">
    <property type="entry name" value="CRBOXYPTASEA"/>
</dbReference>
<dbReference type="PANTHER" id="PTHR11705">
    <property type="entry name" value="PROTEASE FAMILY M14 CARBOXYPEPTIDASE A,B"/>
    <property type="match status" value="1"/>
</dbReference>
<reference evidence="12" key="1">
    <citation type="journal article" date="2019" name="Int. J. Syst. Evol. Microbiol.">
        <title>The Global Catalogue of Microorganisms (GCM) 10K type strain sequencing project: providing services to taxonomists for standard genome sequencing and annotation.</title>
        <authorList>
            <consortium name="The Broad Institute Genomics Platform"/>
            <consortium name="The Broad Institute Genome Sequencing Center for Infectious Disease"/>
            <person name="Wu L."/>
            <person name="Ma J."/>
        </authorList>
    </citation>
    <scope>NUCLEOTIDE SEQUENCE [LARGE SCALE GENOMIC DNA]</scope>
    <source>
        <strain evidence="12">JCM 4816</strain>
    </source>
</reference>
<dbReference type="InterPro" id="IPR000834">
    <property type="entry name" value="Peptidase_M14"/>
</dbReference>
<dbReference type="Gene3D" id="3.40.630.10">
    <property type="entry name" value="Zn peptidases"/>
    <property type="match status" value="1"/>
</dbReference>